<organism evidence="1 2">
    <name type="scientific">Albibacterium profundi</name>
    <dbReference type="NCBI Taxonomy" id="3134906"/>
    <lineage>
        <taxon>Bacteria</taxon>
        <taxon>Pseudomonadati</taxon>
        <taxon>Bacteroidota</taxon>
        <taxon>Sphingobacteriia</taxon>
        <taxon>Sphingobacteriales</taxon>
        <taxon>Sphingobacteriaceae</taxon>
        <taxon>Albibacterium</taxon>
    </lineage>
</organism>
<proteinExistence type="predicted"/>
<keyword evidence="2" id="KW-1185">Reference proteome</keyword>
<protein>
    <submittedName>
        <fullName evidence="1">Uncharacterized protein</fullName>
    </submittedName>
</protein>
<name>A0ABV5CG71_9SPHI</name>
<gene>
    <name evidence="1" type="ORF">WKR92_11260</name>
</gene>
<dbReference type="EMBL" id="JBBVGT010000002">
    <property type="protein sequence ID" value="MFB5946410.1"/>
    <property type="molecule type" value="Genomic_DNA"/>
</dbReference>
<dbReference type="RefSeq" id="WP_375557914.1">
    <property type="nucleotide sequence ID" value="NZ_JBBVGT010000002.1"/>
</dbReference>
<accession>A0ABV5CG71</accession>
<comment type="caution">
    <text evidence="1">The sequence shown here is derived from an EMBL/GenBank/DDBJ whole genome shotgun (WGS) entry which is preliminary data.</text>
</comment>
<dbReference type="Proteomes" id="UP001580928">
    <property type="component" value="Unassembled WGS sequence"/>
</dbReference>
<reference evidence="1 2" key="1">
    <citation type="submission" date="2024-04" db="EMBL/GenBank/DDBJ databases">
        <title>Albibacterium profundi sp. nov., isolated from sediment of the Challenger Deep of Mariana Trench.</title>
        <authorList>
            <person name="Wang Y."/>
        </authorList>
    </citation>
    <scope>NUCLEOTIDE SEQUENCE [LARGE SCALE GENOMIC DNA]</scope>
    <source>
        <strain evidence="1 2">RHL897</strain>
    </source>
</reference>
<evidence type="ECO:0000313" key="1">
    <source>
        <dbReference type="EMBL" id="MFB5946410.1"/>
    </source>
</evidence>
<sequence>MDRKAAHNRRLAQWRVTWLIEHSTSHQLLWCIDSFVLRNPPLRQAPATLAASERN</sequence>
<evidence type="ECO:0000313" key="2">
    <source>
        <dbReference type="Proteomes" id="UP001580928"/>
    </source>
</evidence>